<dbReference type="InterPro" id="IPR008139">
    <property type="entry name" value="SaposinB_dom"/>
</dbReference>
<dbReference type="Proteomes" id="UP001515480">
    <property type="component" value="Unassembled WGS sequence"/>
</dbReference>
<gene>
    <name evidence="3" type="ORF">AB1Y20_012933</name>
</gene>
<proteinExistence type="predicted"/>
<evidence type="ECO:0000259" key="2">
    <source>
        <dbReference type="PROSITE" id="PS50015"/>
    </source>
</evidence>
<keyword evidence="1" id="KW-1015">Disulfide bond</keyword>
<dbReference type="PROSITE" id="PS50015">
    <property type="entry name" value="SAP_B"/>
    <property type="match status" value="1"/>
</dbReference>
<dbReference type="AlphaFoldDB" id="A0AB34IM64"/>
<accession>A0AB34IM64</accession>
<organism evidence="3 4">
    <name type="scientific">Prymnesium parvum</name>
    <name type="common">Toxic golden alga</name>
    <dbReference type="NCBI Taxonomy" id="97485"/>
    <lineage>
        <taxon>Eukaryota</taxon>
        <taxon>Haptista</taxon>
        <taxon>Haptophyta</taxon>
        <taxon>Prymnesiophyceae</taxon>
        <taxon>Prymnesiales</taxon>
        <taxon>Prymnesiaceae</taxon>
        <taxon>Prymnesium</taxon>
    </lineage>
</organism>
<comment type="caution">
    <text evidence="3">The sequence shown here is derived from an EMBL/GenBank/DDBJ whole genome shotgun (WGS) entry which is preliminary data.</text>
</comment>
<name>A0AB34IM64_PRYPA</name>
<sequence length="254" mass="26771">MVLHALGTVTFSRTEVDCTGSRRPSFTLKSCCHFPIATPFSGFHVERKELSLCSPCVQIGEQGINILLNEILNVGVIGGCAKLCSALPKGLERTGCDVACAAVGIKTFIGVLNHTDLDPIYLCEEIKACPAGRDDAAGSVDGNFVSPAVGPSGTTFSMQVDFTIANATGVGEIRISVSGGTQQIGQSFLNTGFAPGRYATNVTLTAKDDPSADPPVIWSPGTYMYAFEVCQGECGSKHPHSKVFGRTQGSFQIR</sequence>
<evidence type="ECO:0000313" key="3">
    <source>
        <dbReference type="EMBL" id="KAL1500266.1"/>
    </source>
</evidence>
<evidence type="ECO:0000256" key="1">
    <source>
        <dbReference type="ARBA" id="ARBA00023157"/>
    </source>
</evidence>
<dbReference type="EMBL" id="JBGBPQ010000023">
    <property type="protein sequence ID" value="KAL1500266.1"/>
    <property type="molecule type" value="Genomic_DNA"/>
</dbReference>
<keyword evidence="4" id="KW-1185">Reference proteome</keyword>
<feature type="domain" description="Saposin B-type" evidence="2">
    <location>
        <begin position="49"/>
        <end position="133"/>
    </location>
</feature>
<evidence type="ECO:0000313" key="4">
    <source>
        <dbReference type="Proteomes" id="UP001515480"/>
    </source>
</evidence>
<reference evidence="3 4" key="1">
    <citation type="journal article" date="2024" name="Science">
        <title>Giant polyketide synthase enzymes in the biosynthesis of giant marine polyether toxins.</title>
        <authorList>
            <person name="Fallon T.R."/>
            <person name="Shende V.V."/>
            <person name="Wierzbicki I.H."/>
            <person name="Pendleton A.L."/>
            <person name="Watervoot N.F."/>
            <person name="Auber R.P."/>
            <person name="Gonzalez D.J."/>
            <person name="Wisecaver J.H."/>
            <person name="Moore B.S."/>
        </authorList>
    </citation>
    <scope>NUCLEOTIDE SEQUENCE [LARGE SCALE GENOMIC DNA]</scope>
    <source>
        <strain evidence="3 4">12B1</strain>
    </source>
</reference>
<protein>
    <recommendedName>
        <fullName evidence="2">Saposin B-type domain-containing protein</fullName>
    </recommendedName>
</protein>